<dbReference type="InterPro" id="IPR051908">
    <property type="entry name" value="Ribosomal_N-acetyltransferase"/>
</dbReference>
<feature type="domain" description="N-acetyltransferase" evidence="2">
    <location>
        <begin position="84"/>
        <end position="251"/>
    </location>
</feature>
<feature type="transmembrane region" description="Helical" evidence="1">
    <location>
        <begin position="6"/>
        <end position="30"/>
    </location>
</feature>
<comment type="caution">
    <text evidence="3">The sequence shown here is derived from an EMBL/GenBank/DDBJ whole genome shotgun (WGS) entry which is preliminary data.</text>
</comment>
<protein>
    <recommendedName>
        <fullName evidence="2">N-acetyltransferase domain-containing protein</fullName>
    </recommendedName>
</protein>
<dbReference type="Gene3D" id="3.40.630.30">
    <property type="match status" value="1"/>
</dbReference>
<dbReference type="EMBL" id="DAKRPA010000235">
    <property type="protein sequence ID" value="DAZ94756.1"/>
    <property type="molecule type" value="Genomic_DNA"/>
</dbReference>
<evidence type="ECO:0000259" key="2">
    <source>
        <dbReference type="PROSITE" id="PS51186"/>
    </source>
</evidence>
<reference evidence="3" key="1">
    <citation type="submission" date="2022-11" db="EMBL/GenBank/DDBJ databases">
        <authorList>
            <person name="Morgan W.R."/>
            <person name="Tartar A."/>
        </authorList>
    </citation>
    <scope>NUCLEOTIDE SEQUENCE</scope>
    <source>
        <strain evidence="3">ARSEF 373</strain>
    </source>
</reference>
<dbReference type="GO" id="GO:0008999">
    <property type="term" value="F:protein-N-terminal-alanine acetyltransferase activity"/>
    <property type="evidence" value="ECO:0007669"/>
    <property type="project" value="TreeGrafter"/>
</dbReference>
<accession>A0AAV2YKU8</accession>
<dbReference type="PANTHER" id="PTHR43441:SF2">
    <property type="entry name" value="FAMILY ACETYLTRANSFERASE, PUTATIVE (AFU_ORTHOLOGUE AFUA_7G00850)-RELATED"/>
    <property type="match status" value="1"/>
</dbReference>
<sequence>MLQLSPVVMIGIAAGGVVFVGTLLAVYMLLKHGGSFDRMKHEAMGMPASANEEKALLYDELLDRAKALPPVPAPFKAALEGNRIAIRNINEKNDLAQLFRISNGSACGGLYGESKYDADYLIWKHLEVGPFNSEQQFRAHYTTNTASNGRHFVLIDREDNKPVGMFTLSHAPRHLCCQVEQLWLAPAFQGSGALTETIFVLLEHLFSLKYRRVEWRCDGHNVRARRAAHSLGFSFEGVLRKHMIIKNCNRDTVIFSVINSDWVAVQEHLHNRLRQQERKIADDKKAK</sequence>
<reference evidence="3" key="2">
    <citation type="journal article" date="2023" name="Microbiol Resour">
        <title>Decontamination and Annotation of the Draft Genome Sequence of the Oomycete Lagenidium giganteum ARSEF 373.</title>
        <authorList>
            <person name="Morgan W.R."/>
            <person name="Tartar A."/>
        </authorList>
    </citation>
    <scope>NUCLEOTIDE SEQUENCE</scope>
    <source>
        <strain evidence="3">ARSEF 373</strain>
    </source>
</reference>
<dbReference type="SUPFAM" id="SSF55729">
    <property type="entry name" value="Acyl-CoA N-acyltransferases (Nat)"/>
    <property type="match status" value="1"/>
</dbReference>
<dbReference type="InterPro" id="IPR000182">
    <property type="entry name" value="GNAT_dom"/>
</dbReference>
<dbReference type="PANTHER" id="PTHR43441">
    <property type="entry name" value="RIBOSOMAL-PROTEIN-SERINE ACETYLTRANSFERASE"/>
    <property type="match status" value="1"/>
</dbReference>
<dbReference type="AlphaFoldDB" id="A0AAV2YKU8"/>
<dbReference type="PROSITE" id="PS51186">
    <property type="entry name" value="GNAT"/>
    <property type="match status" value="1"/>
</dbReference>
<organism evidence="3 4">
    <name type="scientific">Lagenidium giganteum</name>
    <dbReference type="NCBI Taxonomy" id="4803"/>
    <lineage>
        <taxon>Eukaryota</taxon>
        <taxon>Sar</taxon>
        <taxon>Stramenopiles</taxon>
        <taxon>Oomycota</taxon>
        <taxon>Peronosporomycetes</taxon>
        <taxon>Pythiales</taxon>
        <taxon>Pythiaceae</taxon>
    </lineage>
</organism>
<gene>
    <name evidence="3" type="ORF">N0F65_011572</name>
</gene>
<keyword evidence="4" id="KW-1185">Reference proteome</keyword>
<proteinExistence type="predicted"/>
<evidence type="ECO:0000313" key="3">
    <source>
        <dbReference type="EMBL" id="DAZ94756.1"/>
    </source>
</evidence>
<evidence type="ECO:0000313" key="4">
    <source>
        <dbReference type="Proteomes" id="UP001146120"/>
    </source>
</evidence>
<keyword evidence="1" id="KW-1133">Transmembrane helix</keyword>
<name>A0AAV2YKU8_9STRA</name>
<dbReference type="Pfam" id="PF00583">
    <property type="entry name" value="Acetyltransf_1"/>
    <property type="match status" value="1"/>
</dbReference>
<keyword evidence="1" id="KW-0472">Membrane</keyword>
<evidence type="ECO:0000256" key="1">
    <source>
        <dbReference type="SAM" id="Phobius"/>
    </source>
</evidence>
<dbReference type="GO" id="GO:1990189">
    <property type="term" value="F:protein N-terminal-serine acetyltransferase activity"/>
    <property type="evidence" value="ECO:0007669"/>
    <property type="project" value="TreeGrafter"/>
</dbReference>
<dbReference type="InterPro" id="IPR016181">
    <property type="entry name" value="Acyl_CoA_acyltransferase"/>
</dbReference>
<dbReference type="Proteomes" id="UP001146120">
    <property type="component" value="Unassembled WGS sequence"/>
</dbReference>
<keyword evidence="1" id="KW-0812">Transmembrane</keyword>